<gene>
    <name evidence="1" type="ORF">E2C01_032052</name>
</gene>
<dbReference type="EMBL" id="VSRR010004097">
    <property type="protein sequence ID" value="MPC38544.1"/>
    <property type="molecule type" value="Genomic_DNA"/>
</dbReference>
<reference evidence="1 2" key="1">
    <citation type="submission" date="2019-05" db="EMBL/GenBank/DDBJ databases">
        <title>Another draft genome of Portunus trituberculatus and its Hox gene families provides insights of decapod evolution.</title>
        <authorList>
            <person name="Jeong J.-H."/>
            <person name="Song I."/>
            <person name="Kim S."/>
            <person name="Choi T."/>
            <person name="Kim D."/>
            <person name="Ryu S."/>
            <person name="Kim W."/>
        </authorList>
    </citation>
    <scope>NUCLEOTIDE SEQUENCE [LARGE SCALE GENOMIC DNA]</scope>
    <source>
        <tissue evidence="1">Muscle</tissue>
    </source>
</reference>
<dbReference type="AlphaFoldDB" id="A0A5B7F1S2"/>
<organism evidence="1 2">
    <name type="scientific">Portunus trituberculatus</name>
    <name type="common">Swimming crab</name>
    <name type="synonym">Neptunus trituberculatus</name>
    <dbReference type="NCBI Taxonomy" id="210409"/>
    <lineage>
        <taxon>Eukaryota</taxon>
        <taxon>Metazoa</taxon>
        <taxon>Ecdysozoa</taxon>
        <taxon>Arthropoda</taxon>
        <taxon>Crustacea</taxon>
        <taxon>Multicrustacea</taxon>
        <taxon>Malacostraca</taxon>
        <taxon>Eumalacostraca</taxon>
        <taxon>Eucarida</taxon>
        <taxon>Decapoda</taxon>
        <taxon>Pleocyemata</taxon>
        <taxon>Brachyura</taxon>
        <taxon>Eubrachyura</taxon>
        <taxon>Portunoidea</taxon>
        <taxon>Portunidae</taxon>
        <taxon>Portuninae</taxon>
        <taxon>Portunus</taxon>
    </lineage>
</organism>
<sequence length="131" mass="14212">MTLCIGVVKGERGTEQQARGGQEQQARGWMCERRPKHGRPSTTGVVLVALPEELSKSYIKTNNECKSAIQHVAGAFSHMWEKSNLGCEQHQETLRIAGNVDELTRDGTGVGEGCVLIRVMVGAGLSELGYT</sequence>
<proteinExistence type="predicted"/>
<comment type="caution">
    <text evidence="1">The sequence shown here is derived from an EMBL/GenBank/DDBJ whole genome shotgun (WGS) entry which is preliminary data.</text>
</comment>
<evidence type="ECO:0000313" key="2">
    <source>
        <dbReference type="Proteomes" id="UP000324222"/>
    </source>
</evidence>
<accession>A0A5B7F1S2</accession>
<dbReference type="Proteomes" id="UP000324222">
    <property type="component" value="Unassembled WGS sequence"/>
</dbReference>
<protein>
    <submittedName>
        <fullName evidence="1">Uncharacterized protein</fullName>
    </submittedName>
</protein>
<keyword evidence="2" id="KW-1185">Reference proteome</keyword>
<name>A0A5B7F1S2_PORTR</name>
<evidence type="ECO:0000313" key="1">
    <source>
        <dbReference type="EMBL" id="MPC38544.1"/>
    </source>
</evidence>